<organism evidence="1 2">
    <name type="scientific">Limosilactobacillus reuteri</name>
    <name type="common">Lactobacillus reuteri</name>
    <dbReference type="NCBI Taxonomy" id="1598"/>
    <lineage>
        <taxon>Bacteria</taxon>
        <taxon>Bacillati</taxon>
        <taxon>Bacillota</taxon>
        <taxon>Bacilli</taxon>
        <taxon>Lactobacillales</taxon>
        <taxon>Lactobacillaceae</taxon>
        <taxon>Limosilactobacillus</taxon>
    </lineage>
</organism>
<protein>
    <submittedName>
        <fullName evidence="1">Uncharacterized protein</fullName>
    </submittedName>
</protein>
<sequence>MKLLQATNQDGNLILNDFATGNEISKRIYWRDSTPYYLSKGDDLLIPFKAIHVTNVYQEEDLSNGTKKND</sequence>
<comment type="caution">
    <text evidence="1">The sequence shown here is derived from an EMBL/GenBank/DDBJ whole genome shotgun (WGS) entry which is preliminary data.</text>
</comment>
<gene>
    <name evidence="1" type="ORF">DKZ22_07410</name>
</gene>
<evidence type="ECO:0000313" key="1">
    <source>
        <dbReference type="EMBL" id="PWT40991.1"/>
    </source>
</evidence>
<dbReference type="AlphaFoldDB" id="A0A855XAG5"/>
<dbReference type="RefSeq" id="WP_109884063.1">
    <property type="nucleotide sequence ID" value="NZ_QGHR01000012.1"/>
</dbReference>
<name>A0A855XAG5_LIMRT</name>
<reference evidence="1 2" key="1">
    <citation type="journal article" date="2018" name="Front. Microbiol.">
        <title>Comparative Genomics of the Herbivore Gut Symbiont Lactobacillus reuteri Reveals Genetic Diversity and Lifestyle Adaptation.</title>
        <authorList>
            <person name="Zhao J."/>
        </authorList>
    </citation>
    <scope>NUCLEOTIDE SEQUENCE [LARGE SCALE GENOMIC DNA]</scope>
    <source>
        <strain evidence="1 2">LR10</strain>
    </source>
</reference>
<evidence type="ECO:0000313" key="2">
    <source>
        <dbReference type="Proteomes" id="UP000245980"/>
    </source>
</evidence>
<dbReference type="EMBL" id="QGHT01000031">
    <property type="protein sequence ID" value="PWT40991.1"/>
    <property type="molecule type" value="Genomic_DNA"/>
</dbReference>
<proteinExistence type="predicted"/>
<dbReference type="Proteomes" id="UP000245980">
    <property type="component" value="Unassembled WGS sequence"/>
</dbReference>
<accession>A0A855XAG5</accession>